<dbReference type="Proteomes" id="UP001595844">
    <property type="component" value="Unassembled WGS sequence"/>
</dbReference>
<evidence type="ECO:0000256" key="1">
    <source>
        <dbReference type="SAM" id="Phobius"/>
    </source>
</evidence>
<comment type="caution">
    <text evidence="2">The sequence shown here is derived from an EMBL/GenBank/DDBJ whole genome shotgun (WGS) entry which is preliminary data.</text>
</comment>
<dbReference type="EMBL" id="JBHSDL010000025">
    <property type="protein sequence ID" value="MFC4376135.1"/>
    <property type="molecule type" value="Genomic_DNA"/>
</dbReference>
<name>A0ABV8VMW6_9NOCA</name>
<sequence>MAIDDTGPGSAGSPEDYRWVCHTWDPPRRSRIVASSSALAAALLIAAAGHFTDSTEVYSLGVLCVVVALIALTHSLMVLTAGAPKITVGERPGSLALRYRPVAITPILLTCAVFAPPTIAVGYVNAQPEVILMGIFGLLLAIAASIVVARQLNKAYLEFGPDSVRVASIFDDIECEWDDVHSIRVSEDAPALDTVCVQHAEGALHIRKRTRGVTAGRLRRRTWLIIPSTWSVPTNSLASTMIFLHQNPAARDRLDENQLAAMLTVPEWAMPRRTMFGRTR</sequence>
<proteinExistence type="predicted"/>
<dbReference type="RefSeq" id="WP_378564334.1">
    <property type="nucleotide sequence ID" value="NZ_JBHSDL010000025.1"/>
</dbReference>
<feature type="transmembrane region" description="Helical" evidence="1">
    <location>
        <begin position="57"/>
        <end position="81"/>
    </location>
</feature>
<feature type="transmembrane region" description="Helical" evidence="1">
    <location>
        <begin position="130"/>
        <end position="149"/>
    </location>
</feature>
<gene>
    <name evidence="2" type="ORF">ACFO5K_18725</name>
</gene>
<keyword evidence="1" id="KW-0472">Membrane</keyword>
<evidence type="ECO:0000313" key="3">
    <source>
        <dbReference type="Proteomes" id="UP001595844"/>
    </source>
</evidence>
<evidence type="ECO:0008006" key="4">
    <source>
        <dbReference type="Google" id="ProtNLM"/>
    </source>
</evidence>
<keyword evidence="1" id="KW-1133">Transmembrane helix</keyword>
<accession>A0ABV8VMW6</accession>
<organism evidence="2 3">
    <name type="scientific">Nocardia halotolerans</name>
    <dbReference type="NCBI Taxonomy" id="1755878"/>
    <lineage>
        <taxon>Bacteria</taxon>
        <taxon>Bacillati</taxon>
        <taxon>Actinomycetota</taxon>
        <taxon>Actinomycetes</taxon>
        <taxon>Mycobacteriales</taxon>
        <taxon>Nocardiaceae</taxon>
        <taxon>Nocardia</taxon>
    </lineage>
</organism>
<protein>
    <recommendedName>
        <fullName evidence="4">PH domain-containing protein</fullName>
    </recommendedName>
</protein>
<reference evidence="3" key="1">
    <citation type="journal article" date="2019" name="Int. J. Syst. Evol. Microbiol.">
        <title>The Global Catalogue of Microorganisms (GCM) 10K type strain sequencing project: providing services to taxonomists for standard genome sequencing and annotation.</title>
        <authorList>
            <consortium name="The Broad Institute Genomics Platform"/>
            <consortium name="The Broad Institute Genome Sequencing Center for Infectious Disease"/>
            <person name="Wu L."/>
            <person name="Ma J."/>
        </authorList>
    </citation>
    <scope>NUCLEOTIDE SEQUENCE [LARGE SCALE GENOMIC DNA]</scope>
    <source>
        <strain evidence="3">IBRC-M 10490</strain>
    </source>
</reference>
<keyword evidence="3" id="KW-1185">Reference proteome</keyword>
<evidence type="ECO:0000313" key="2">
    <source>
        <dbReference type="EMBL" id="MFC4376135.1"/>
    </source>
</evidence>
<keyword evidence="1" id="KW-0812">Transmembrane</keyword>
<feature type="transmembrane region" description="Helical" evidence="1">
    <location>
        <begin position="102"/>
        <end position="124"/>
    </location>
</feature>
<feature type="transmembrane region" description="Helical" evidence="1">
    <location>
        <begin position="32"/>
        <end position="51"/>
    </location>
</feature>